<proteinExistence type="predicted"/>
<evidence type="ECO:0000313" key="2">
    <source>
        <dbReference type="Proteomes" id="UP000181728"/>
    </source>
</evidence>
<dbReference type="EMBL" id="MLOK01000029">
    <property type="protein sequence ID" value="OIM21618.1"/>
    <property type="molecule type" value="Genomic_DNA"/>
</dbReference>
<dbReference type="InterPro" id="IPR002591">
    <property type="entry name" value="Phosphodiest/P_Trfase"/>
</dbReference>
<dbReference type="PANTHER" id="PTHR10151">
    <property type="entry name" value="ECTONUCLEOTIDE PYROPHOSPHATASE/PHOSPHODIESTERASE"/>
    <property type="match status" value="1"/>
</dbReference>
<comment type="caution">
    <text evidence="1">The sequence shown here is derived from an EMBL/GenBank/DDBJ whole genome shotgun (WGS) entry which is preliminary data.</text>
</comment>
<dbReference type="Pfam" id="PF01663">
    <property type="entry name" value="Phosphodiest"/>
    <property type="match status" value="1"/>
</dbReference>
<accession>A0A6N4A7S0</accession>
<dbReference type="Proteomes" id="UP000181728">
    <property type="component" value="Unassembled WGS sequence"/>
</dbReference>
<dbReference type="PANTHER" id="PTHR10151:SF120">
    <property type="entry name" value="BIS(5'-ADENOSYL)-TRIPHOSPHATASE"/>
    <property type="match status" value="1"/>
</dbReference>
<dbReference type="InterPro" id="IPR017850">
    <property type="entry name" value="Alkaline_phosphatase_core_sf"/>
</dbReference>
<dbReference type="AlphaFoldDB" id="A0A6N4A7S0"/>
<dbReference type="CDD" id="cd16018">
    <property type="entry name" value="Enpp"/>
    <property type="match status" value="1"/>
</dbReference>
<dbReference type="GO" id="GO:0016787">
    <property type="term" value="F:hydrolase activity"/>
    <property type="evidence" value="ECO:0007669"/>
    <property type="project" value="UniProtKB-ARBA"/>
</dbReference>
<dbReference type="Gene3D" id="3.40.720.10">
    <property type="entry name" value="Alkaline Phosphatase, subunit A"/>
    <property type="match status" value="1"/>
</dbReference>
<sequence length="435" mass="49632">MFKDKKHLLVVSFDAFGALDAKNHLDIMPNLKSLIEQGTHVKKIFGIYPTLTYPSHTTIVTGDYPKNHAIVNNTLTQIERGSAPDWYWWSKYVKAPTLYQLAYEQRMDVAAFLWPVTAGSPAIKYNIAEIFPNRIWQNQYTQSFKASSPFFTIHMNSKFGKLRNGIAQPQLDDFVTASVCWTLEHKYPDLTLVHLVDLDSMRHHYGVESKEAIEALERLDTHLGMMLDSLKKINRLQETNIAVLGDHYQIDVSRMIHLNYLFKQNSWLDYDEAKQVITNWRVMAKTTDGSTYIYLKDPKMATGISRLIKEHAGQGIEKVYSKKELIELGADPKADLMVEAKVGYYFTDEISVTSLIEEVDVNSIGQTDRYHAVHGFLPTRKNYQTTLILSGPGIKATKKIRSARLIDEAPTFARILGLKFTNSIDGEEIKDAFID</sequence>
<dbReference type="SUPFAM" id="SSF53649">
    <property type="entry name" value="Alkaline phosphatase-like"/>
    <property type="match status" value="1"/>
</dbReference>
<evidence type="ECO:0000313" key="1">
    <source>
        <dbReference type="EMBL" id="OIM21618.1"/>
    </source>
</evidence>
<dbReference type="RefSeq" id="WP_071448900.1">
    <property type="nucleotide sequence ID" value="NZ_MLOK01000029.1"/>
</dbReference>
<reference evidence="1 2" key="1">
    <citation type="journal article" date="2016" name="BMC Genomics">
        <title>Consensus pan-genome assembly of the specialised wine bacterium Oenococcus oeni.</title>
        <authorList>
            <person name="Sternes P.R."/>
            <person name="Borneman A.R."/>
        </authorList>
    </citation>
    <scope>NUCLEOTIDE SEQUENCE [LARGE SCALE GENOMIC DNA]</scope>
    <source>
        <strain evidence="1 2">AWRIB661</strain>
    </source>
</reference>
<name>A0A6N4A7S0_OENOE</name>
<protein>
    <submittedName>
        <fullName evidence="1">Alkaline phosphatase family protein</fullName>
    </submittedName>
</protein>
<organism evidence="1 2">
    <name type="scientific">Oenococcus oeni</name>
    <name type="common">Leuconostoc oenos</name>
    <dbReference type="NCBI Taxonomy" id="1247"/>
    <lineage>
        <taxon>Bacteria</taxon>
        <taxon>Bacillati</taxon>
        <taxon>Bacillota</taxon>
        <taxon>Bacilli</taxon>
        <taxon>Lactobacillales</taxon>
        <taxon>Lactobacillaceae</taxon>
        <taxon>Oenococcus</taxon>
    </lineage>
</organism>
<gene>
    <name evidence="1" type="ORF">ATX59_03315</name>
</gene>